<gene>
    <name evidence="1" type="ORF">H7344_11970</name>
</gene>
<accession>A0ABR6U9G4</accession>
<keyword evidence="2" id="KW-1185">Reference proteome</keyword>
<name>A0ABR6U9G4_9ACTN</name>
<comment type="caution">
    <text evidence="1">The sequence shown here is derived from an EMBL/GenBank/DDBJ whole genome shotgun (WGS) entry which is preliminary data.</text>
</comment>
<dbReference type="EMBL" id="JACMYC010000006">
    <property type="protein sequence ID" value="MBC2961010.1"/>
    <property type="molecule type" value="Genomic_DNA"/>
</dbReference>
<evidence type="ECO:0000313" key="2">
    <source>
        <dbReference type="Proteomes" id="UP000604001"/>
    </source>
</evidence>
<evidence type="ECO:0000313" key="1">
    <source>
        <dbReference type="EMBL" id="MBC2961010.1"/>
    </source>
</evidence>
<dbReference type="Proteomes" id="UP000604001">
    <property type="component" value="Unassembled WGS sequence"/>
</dbReference>
<reference evidence="1 2" key="1">
    <citation type="submission" date="2020-08" db="EMBL/GenBank/DDBJ databases">
        <title>novel species in genus Nocardioides.</title>
        <authorList>
            <person name="Zhang G."/>
        </authorList>
    </citation>
    <scope>NUCLEOTIDE SEQUENCE [LARGE SCALE GENOMIC DNA]</scope>
    <source>
        <strain evidence="1 2">SC8A-24</strain>
    </source>
</reference>
<sequence>MITPRMLADELGVTDRTIRRWLHAMGWQVTPYAYFRLTEAEAEKVRAYGRDRLARRARY</sequence>
<protein>
    <submittedName>
        <fullName evidence="1">Uncharacterized protein</fullName>
    </submittedName>
</protein>
<organism evidence="1 2">
    <name type="scientific">Nocardioides deserti</name>
    <dbReference type="NCBI Taxonomy" id="1588644"/>
    <lineage>
        <taxon>Bacteria</taxon>
        <taxon>Bacillati</taxon>
        <taxon>Actinomycetota</taxon>
        <taxon>Actinomycetes</taxon>
        <taxon>Propionibacteriales</taxon>
        <taxon>Nocardioidaceae</taxon>
        <taxon>Nocardioides</taxon>
    </lineage>
</organism>
<dbReference type="RefSeq" id="WP_186346259.1">
    <property type="nucleotide sequence ID" value="NZ_BMMR01000004.1"/>
</dbReference>
<proteinExistence type="predicted"/>